<accession>A0A485L2A8</accession>
<proteinExistence type="predicted"/>
<dbReference type="GO" id="GO:0008242">
    <property type="term" value="F:omega peptidase activity"/>
    <property type="evidence" value="ECO:0007669"/>
    <property type="project" value="TreeGrafter"/>
</dbReference>
<evidence type="ECO:0000313" key="2">
    <source>
        <dbReference type="EMBL" id="KAF0694256.1"/>
    </source>
</evidence>
<dbReference type="InterPro" id="IPR017932">
    <property type="entry name" value="GATase_2_dom"/>
</dbReference>
<dbReference type="InterPro" id="IPR052373">
    <property type="entry name" value="Gamma-glu_amide_hydrolase"/>
</dbReference>
<feature type="domain" description="Glutamine amidotransferase type-2" evidence="1">
    <location>
        <begin position="2"/>
        <end position="336"/>
    </location>
</feature>
<evidence type="ECO:0000313" key="4">
    <source>
        <dbReference type="Proteomes" id="UP000332933"/>
    </source>
</evidence>
<evidence type="ECO:0000313" key="3">
    <source>
        <dbReference type="EMBL" id="VFT91669.1"/>
    </source>
</evidence>
<dbReference type="PROSITE" id="PS51278">
    <property type="entry name" value="GATASE_TYPE_2"/>
    <property type="match status" value="1"/>
</dbReference>
<reference evidence="2" key="2">
    <citation type="submission" date="2019-06" db="EMBL/GenBank/DDBJ databases">
        <title>Genomics analysis of Aphanomyces spp. identifies a new class of oomycete effector associated with host adaptation.</title>
        <authorList>
            <person name="Gaulin E."/>
        </authorList>
    </citation>
    <scope>NUCLEOTIDE SEQUENCE</scope>
    <source>
        <strain evidence="2">CBS 578.67</strain>
    </source>
</reference>
<gene>
    <name evidence="3" type="primary">Aste57867_14851</name>
    <name evidence="2" type="ORF">As57867_014795</name>
    <name evidence="3" type="ORF">ASTE57867_14851</name>
</gene>
<dbReference type="GO" id="GO:0061672">
    <property type="term" value="C:glutathione hydrolase complex"/>
    <property type="evidence" value="ECO:0007669"/>
    <property type="project" value="TreeGrafter"/>
</dbReference>
<dbReference type="Proteomes" id="UP000332933">
    <property type="component" value="Unassembled WGS sequence"/>
</dbReference>
<dbReference type="EMBL" id="CAADRA010005604">
    <property type="protein sequence ID" value="VFT91669.1"/>
    <property type="molecule type" value="Genomic_DNA"/>
</dbReference>
<dbReference type="SUPFAM" id="SSF56235">
    <property type="entry name" value="N-terminal nucleophile aminohydrolases (Ntn hydrolases)"/>
    <property type="match status" value="1"/>
</dbReference>
<dbReference type="InterPro" id="IPR029055">
    <property type="entry name" value="Ntn_hydrolases_N"/>
</dbReference>
<dbReference type="Pfam" id="PF13522">
    <property type="entry name" value="GATase_6"/>
    <property type="match status" value="1"/>
</dbReference>
<keyword evidence="4" id="KW-1185">Reference proteome</keyword>
<dbReference type="PANTHER" id="PTHR43187">
    <property type="entry name" value="GLUTAMINE AMIDOTRANSFERASE DUG3-RELATED"/>
    <property type="match status" value="1"/>
</dbReference>
<organism evidence="3 4">
    <name type="scientific">Aphanomyces stellatus</name>
    <dbReference type="NCBI Taxonomy" id="120398"/>
    <lineage>
        <taxon>Eukaryota</taxon>
        <taxon>Sar</taxon>
        <taxon>Stramenopiles</taxon>
        <taxon>Oomycota</taxon>
        <taxon>Saprolegniomycetes</taxon>
        <taxon>Saprolegniales</taxon>
        <taxon>Verrucalvaceae</taxon>
        <taxon>Aphanomyces</taxon>
    </lineage>
</organism>
<dbReference type="AlphaFoldDB" id="A0A485L2A8"/>
<reference evidence="3 4" key="1">
    <citation type="submission" date="2019-03" db="EMBL/GenBank/DDBJ databases">
        <authorList>
            <person name="Gaulin E."/>
            <person name="Dumas B."/>
        </authorList>
    </citation>
    <scope>NUCLEOTIDE SEQUENCE [LARGE SCALE GENOMIC DNA]</scope>
    <source>
        <strain evidence="3">CBS 568.67</strain>
    </source>
</reference>
<dbReference type="PANTHER" id="PTHR43187:SF1">
    <property type="entry name" value="GLUTAMINE AMIDOTRANSFERASE DUG3-RELATED"/>
    <property type="match status" value="1"/>
</dbReference>
<dbReference type="Gene3D" id="3.60.20.10">
    <property type="entry name" value="Glutamine Phosphoribosylpyrophosphate, subunit 1, domain 1"/>
    <property type="match status" value="1"/>
</dbReference>
<dbReference type="EMBL" id="VJMH01005583">
    <property type="protein sequence ID" value="KAF0694256.1"/>
    <property type="molecule type" value="Genomic_DNA"/>
</dbReference>
<dbReference type="CDD" id="cd01908">
    <property type="entry name" value="YafJ"/>
    <property type="match status" value="1"/>
</dbReference>
<protein>
    <submittedName>
        <fullName evidence="3">Aste57867_14851 protein</fullName>
    </submittedName>
</protein>
<dbReference type="GO" id="GO:0006751">
    <property type="term" value="P:glutathione catabolic process"/>
    <property type="evidence" value="ECO:0007669"/>
    <property type="project" value="TreeGrafter"/>
</dbReference>
<name>A0A485L2A8_9STRA</name>
<sequence length="366" mass="40972">MCRMTVYKGLGLDQSILLADLIVKPKHSIIHQSYDCHERFHNTGLPPQLNADGFGIGWYAEKLYSAKTRDELFSPKRRVSDSFDGVVVPRNKEYETPCVFTSISPAWNNRNLVQLADKVSSPLFFAHVRAASIGSLTSETNCHPFTFDKYLFMHNGGVADFHKIKRKLVDRLSEVAYGMIRGSTDSEHCFALFLTHLEELGSLDLEFSGKDFRRAMGKTIRTLNALCQSVFHLLSLVLMLGSGAGISEPSLLNFAVTDGDTLIATRYVNVSTSAAASLYFSSGSRWIRSVERPKEYIMQRHNKEEKVFVMASERLSNEPSDWLEVPKNSIVTVTKEMNIQICPIVSLLGDEPEPEVVPQASAVLEK</sequence>
<dbReference type="OrthoDB" id="14446at2759"/>
<evidence type="ECO:0000259" key="1">
    <source>
        <dbReference type="PROSITE" id="PS51278"/>
    </source>
</evidence>
<dbReference type="GO" id="GO:0005737">
    <property type="term" value="C:cytoplasm"/>
    <property type="evidence" value="ECO:0007669"/>
    <property type="project" value="TreeGrafter"/>
</dbReference>